<protein>
    <submittedName>
        <fullName evidence="3">Uncharacterized protein</fullName>
    </submittedName>
</protein>
<evidence type="ECO:0000313" key="3">
    <source>
        <dbReference type="EMBL" id="SPP80115.1"/>
    </source>
</evidence>
<proteinExistence type="predicted"/>
<feature type="compositionally biased region" description="Polar residues" evidence="1">
    <location>
        <begin position="30"/>
        <end position="77"/>
    </location>
</feature>
<feature type="compositionally biased region" description="Low complexity" evidence="1">
    <location>
        <begin position="83"/>
        <end position="97"/>
    </location>
</feature>
<reference evidence="4" key="1">
    <citation type="submission" date="2018-01" db="EMBL/GenBank/DDBJ databases">
        <authorList>
            <person name="Alioto T."/>
            <person name="Alioto T."/>
        </authorList>
    </citation>
    <scope>NUCLEOTIDE SEQUENCE [LARGE SCALE GENOMIC DNA]</scope>
</reference>
<evidence type="ECO:0000256" key="2">
    <source>
        <dbReference type="SAM" id="SignalP"/>
    </source>
</evidence>
<feature type="chain" id="PRO_5017481229" evidence="2">
    <location>
        <begin position="28"/>
        <end position="107"/>
    </location>
</feature>
<keyword evidence="4" id="KW-1185">Reference proteome</keyword>
<dbReference type="EMBL" id="OUUW01000005">
    <property type="protein sequence ID" value="SPP80115.1"/>
    <property type="molecule type" value="Genomic_DNA"/>
</dbReference>
<organism evidence="3 4">
    <name type="scientific">Drosophila guanche</name>
    <name type="common">Fruit fly</name>
    <dbReference type="NCBI Taxonomy" id="7266"/>
    <lineage>
        <taxon>Eukaryota</taxon>
        <taxon>Metazoa</taxon>
        <taxon>Ecdysozoa</taxon>
        <taxon>Arthropoda</taxon>
        <taxon>Hexapoda</taxon>
        <taxon>Insecta</taxon>
        <taxon>Pterygota</taxon>
        <taxon>Neoptera</taxon>
        <taxon>Endopterygota</taxon>
        <taxon>Diptera</taxon>
        <taxon>Brachycera</taxon>
        <taxon>Muscomorpha</taxon>
        <taxon>Ephydroidea</taxon>
        <taxon>Drosophilidae</taxon>
        <taxon>Drosophila</taxon>
        <taxon>Sophophora</taxon>
    </lineage>
</organism>
<feature type="signal peptide" evidence="2">
    <location>
        <begin position="1"/>
        <end position="27"/>
    </location>
</feature>
<sequence>MKPSTTTIRQKTLSMCVLCVFICPTSDYQHNLNNKQIQGNVQHQPTQPRAHTTSYKNKENNATQVQVQSNSPHQNNPKPEPNPNRTDPTNQPTNQPTSCELTPKNDV</sequence>
<evidence type="ECO:0000313" key="4">
    <source>
        <dbReference type="Proteomes" id="UP000268350"/>
    </source>
</evidence>
<name>A0A3B0JDG1_DROGU</name>
<accession>A0A3B0JDG1</accession>
<evidence type="ECO:0000256" key="1">
    <source>
        <dbReference type="SAM" id="MobiDB-lite"/>
    </source>
</evidence>
<dbReference type="AlphaFoldDB" id="A0A3B0JDG1"/>
<feature type="region of interest" description="Disordered" evidence="1">
    <location>
        <begin position="30"/>
        <end position="107"/>
    </location>
</feature>
<keyword evidence="2" id="KW-0732">Signal</keyword>
<gene>
    <name evidence="3" type="ORF">DGUA_6G004961</name>
</gene>
<dbReference type="Proteomes" id="UP000268350">
    <property type="component" value="Unassembled WGS sequence"/>
</dbReference>